<dbReference type="Proteomes" id="UP000612055">
    <property type="component" value="Unassembled WGS sequence"/>
</dbReference>
<comment type="caution">
    <text evidence="2">The sequence shown here is derived from an EMBL/GenBank/DDBJ whole genome shotgun (WGS) entry which is preliminary data.</text>
</comment>
<evidence type="ECO:0000313" key="2">
    <source>
        <dbReference type="EMBL" id="KAG2491329.1"/>
    </source>
</evidence>
<evidence type="ECO:0000256" key="1">
    <source>
        <dbReference type="SAM" id="MobiDB-lite"/>
    </source>
</evidence>
<reference evidence="2" key="1">
    <citation type="journal article" date="2020" name="bioRxiv">
        <title>Comparative genomics of Chlamydomonas.</title>
        <authorList>
            <person name="Craig R.J."/>
            <person name="Hasan A.R."/>
            <person name="Ness R.W."/>
            <person name="Keightley P.D."/>
        </authorList>
    </citation>
    <scope>NUCLEOTIDE SEQUENCE</scope>
    <source>
        <strain evidence="2">CCAP 11/70</strain>
    </source>
</reference>
<keyword evidence="3" id="KW-1185">Reference proteome</keyword>
<accession>A0A835Y5B4</accession>
<dbReference type="EMBL" id="JAEHOE010000054">
    <property type="protein sequence ID" value="KAG2491329.1"/>
    <property type="molecule type" value="Genomic_DNA"/>
</dbReference>
<feature type="region of interest" description="Disordered" evidence="1">
    <location>
        <begin position="1"/>
        <end position="26"/>
    </location>
</feature>
<sequence length="80" mass="8225">MLAREDMVNRTPPSPERASADVGQPSAVRSLAPARVLGTGSCTHAQGQVPAPSPGMQQEAALGMEGASPRGYLEPLEVEG</sequence>
<name>A0A835Y5B4_9CHLO</name>
<protein>
    <submittedName>
        <fullName evidence="2">Uncharacterized protein</fullName>
    </submittedName>
</protein>
<dbReference type="AlphaFoldDB" id="A0A835Y5B4"/>
<organism evidence="2 3">
    <name type="scientific">Edaphochlamys debaryana</name>
    <dbReference type="NCBI Taxonomy" id="47281"/>
    <lineage>
        <taxon>Eukaryota</taxon>
        <taxon>Viridiplantae</taxon>
        <taxon>Chlorophyta</taxon>
        <taxon>core chlorophytes</taxon>
        <taxon>Chlorophyceae</taxon>
        <taxon>CS clade</taxon>
        <taxon>Chlamydomonadales</taxon>
        <taxon>Chlamydomonadales incertae sedis</taxon>
        <taxon>Edaphochlamys</taxon>
    </lineage>
</organism>
<proteinExistence type="predicted"/>
<gene>
    <name evidence="2" type="ORF">HYH03_010334</name>
</gene>
<evidence type="ECO:0000313" key="3">
    <source>
        <dbReference type="Proteomes" id="UP000612055"/>
    </source>
</evidence>